<proteinExistence type="predicted"/>
<gene>
    <name evidence="2" type="ORF">OJF2_48750</name>
</gene>
<protein>
    <submittedName>
        <fullName evidence="2">Uncharacterized protein</fullName>
    </submittedName>
</protein>
<dbReference type="AlphaFoldDB" id="A0A5B9W7V0"/>
<dbReference type="OrthoDB" id="598110at2"/>
<name>A0A5B9W7V0_9BACT</name>
<dbReference type="RefSeq" id="WP_148596015.1">
    <property type="nucleotide sequence ID" value="NZ_CP042997.1"/>
</dbReference>
<reference evidence="2 3" key="1">
    <citation type="submission" date="2019-08" db="EMBL/GenBank/DDBJ databases">
        <title>Deep-cultivation of Planctomycetes and their phenomic and genomic characterization uncovers novel biology.</title>
        <authorList>
            <person name="Wiegand S."/>
            <person name="Jogler M."/>
            <person name="Boedeker C."/>
            <person name="Pinto D."/>
            <person name="Vollmers J."/>
            <person name="Rivas-Marin E."/>
            <person name="Kohn T."/>
            <person name="Peeters S.H."/>
            <person name="Heuer A."/>
            <person name="Rast P."/>
            <person name="Oberbeckmann S."/>
            <person name="Bunk B."/>
            <person name="Jeske O."/>
            <person name="Meyerdierks A."/>
            <person name="Storesund J.E."/>
            <person name="Kallscheuer N."/>
            <person name="Luecker S."/>
            <person name="Lage O.M."/>
            <person name="Pohl T."/>
            <person name="Merkel B.J."/>
            <person name="Hornburger P."/>
            <person name="Mueller R.-W."/>
            <person name="Bruemmer F."/>
            <person name="Labrenz M."/>
            <person name="Spormann A.M."/>
            <person name="Op den Camp H."/>
            <person name="Overmann J."/>
            <person name="Amann R."/>
            <person name="Jetten M.S.M."/>
            <person name="Mascher T."/>
            <person name="Medema M.H."/>
            <person name="Devos D.P."/>
            <person name="Kaster A.-K."/>
            <person name="Ovreas L."/>
            <person name="Rohde M."/>
            <person name="Galperin M.Y."/>
            <person name="Jogler C."/>
        </authorList>
    </citation>
    <scope>NUCLEOTIDE SEQUENCE [LARGE SCALE GENOMIC DNA]</scope>
    <source>
        <strain evidence="2 3">OJF2</strain>
    </source>
</reference>
<evidence type="ECO:0000256" key="1">
    <source>
        <dbReference type="SAM" id="MobiDB-lite"/>
    </source>
</evidence>
<dbReference type="EMBL" id="CP042997">
    <property type="protein sequence ID" value="QEH36314.1"/>
    <property type="molecule type" value="Genomic_DNA"/>
</dbReference>
<organism evidence="2 3">
    <name type="scientific">Aquisphaera giovannonii</name>
    <dbReference type="NCBI Taxonomy" id="406548"/>
    <lineage>
        <taxon>Bacteria</taxon>
        <taxon>Pseudomonadati</taxon>
        <taxon>Planctomycetota</taxon>
        <taxon>Planctomycetia</taxon>
        <taxon>Isosphaerales</taxon>
        <taxon>Isosphaeraceae</taxon>
        <taxon>Aquisphaera</taxon>
    </lineage>
</organism>
<accession>A0A5B9W7V0</accession>
<evidence type="ECO:0000313" key="2">
    <source>
        <dbReference type="EMBL" id="QEH36314.1"/>
    </source>
</evidence>
<dbReference type="KEGG" id="agv:OJF2_48750"/>
<evidence type="ECO:0000313" key="3">
    <source>
        <dbReference type="Proteomes" id="UP000324233"/>
    </source>
</evidence>
<keyword evidence="3" id="KW-1185">Reference proteome</keyword>
<dbReference type="Proteomes" id="UP000324233">
    <property type="component" value="Chromosome"/>
</dbReference>
<sequence length="145" mass="16313">MARRPDHKHGIKRGRIREWPDGVGTPAEVAARISYVGSAQHKTYDSPAGPPAFKADKAKCDRYRREDWPLLRGALRDAILAGSLGEFRGQFPSRAWAWINDVLHEARLTNPATGEYHGFPINDPRQYPEPPERLEAAPRVQIPVV</sequence>
<feature type="region of interest" description="Disordered" evidence="1">
    <location>
        <begin position="115"/>
        <end position="145"/>
    </location>
</feature>